<name>A0ABT9CEX9_9BACL</name>
<sequence>MISRTARIAVSLLLVCSSGLAGCSSSSDPAQPDTVLRSDHTAAANPASSTHPQDAKKAVTTGRDQEAVSSLAPREDFYGVRLVQKNGSVVTEWPSPSYIMYQPVWNRYSGSDPQMLVYSSDGKPPSILLPDGTTSALAEPRWAKAKKDFGNDYGQNVQYADRIVDNQTFAVKGNRTLYKVNLTTSETVKLYESKNPIYGVAASPDNSRVALLVASDSFLGPDADLIVLDEAGRKQYSKARASYLSHSDGLLYIYPFSWKDNATVAVPVDGYKENRSRGKDYIQVDRNETFYQADEQLPVEVKRLLLQQAKIERAEDISRFIKFTDSSSTLYAVQLVNEEIWIIHPQSVTQTVILAGHGMPLRWTREKELFIGTKRSMDPSYYIGS</sequence>
<comment type="caution">
    <text evidence="3">The sequence shown here is derived from an EMBL/GenBank/DDBJ whole genome shotgun (WGS) entry which is preliminary data.</text>
</comment>
<dbReference type="PROSITE" id="PS51257">
    <property type="entry name" value="PROKAR_LIPOPROTEIN"/>
    <property type="match status" value="1"/>
</dbReference>
<keyword evidence="4" id="KW-1185">Reference proteome</keyword>
<reference evidence="3 4" key="1">
    <citation type="submission" date="2023-07" db="EMBL/GenBank/DDBJ databases">
        <title>Paenibacillus sp. JX-17 nov. isolated from soil.</title>
        <authorList>
            <person name="Wan Y."/>
            <person name="Liu B."/>
        </authorList>
    </citation>
    <scope>NUCLEOTIDE SEQUENCE [LARGE SCALE GENOMIC DNA]</scope>
    <source>
        <strain evidence="3 4">JX-17</strain>
    </source>
</reference>
<feature type="chain" id="PRO_5045055365" description="Lipoprotein" evidence="2">
    <location>
        <begin position="22"/>
        <end position="385"/>
    </location>
</feature>
<keyword evidence="2" id="KW-0732">Signal</keyword>
<evidence type="ECO:0000256" key="2">
    <source>
        <dbReference type="SAM" id="SignalP"/>
    </source>
</evidence>
<protein>
    <recommendedName>
        <fullName evidence="5">Lipoprotein</fullName>
    </recommendedName>
</protein>
<gene>
    <name evidence="3" type="ORF">Q5741_15270</name>
</gene>
<evidence type="ECO:0000313" key="4">
    <source>
        <dbReference type="Proteomes" id="UP001240171"/>
    </source>
</evidence>
<evidence type="ECO:0000256" key="1">
    <source>
        <dbReference type="SAM" id="MobiDB-lite"/>
    </source>
</evidence>
<dbReference type="Proteomes" id="UP001240171">
    <property type="component" value="Unassembled WGS sequence"/>
</dbReference>
<dbReference type="EMBL" id="JAUQTB010000009">
    <property type="protein sequence ID" value="MDO7907771.1"/>
    <property type="molecule type" value="Genomic_DNA"/>
</dbReference>
<organism evidence="3 4">
    <name type="scientific">Paenibacillus lacisoli</name>
    <dbReference type="NCBI Taxonomy" id="3064525"/>
    <lineage>
        <taxon>Bacteria</taxon>
        <taxon>Bacillati</taxon>
        <taxon>Bacillota</taxon>
        <taxon>Bacilli</taxon>
        <taxon>Bacillales</taxon>
        <taxon>Paenibacillaceae</taxon>
        <taxon>Paenibacillus</taxon>
    </lineage>
</organism>
<evidence type="ECO:0008006" key="5">
    <source>
        <dbReference type="Google" id="ProtNLM"/>
    </source>
</evidence>
<proteinExistence type="predicted"/>
<feature type="region of interest" description="Disordered" evidence="1">
    <location>
        <begin position="41"/>
        <end position="66"/>
    </location>
</feature>
<feature type="signal peptide" evidence="2">
    <location>
        <begin position="1"/>
        <end position="21"/>
    </location>
</feature>
<dbReference type="SUPFAM" id="SSF82171">
    <property type="entry name" value="DPP6 N-terminal domain-like"/>
    <property type="match status" value="1"/>
</dbReference>
<evidence type="ECO:0000313" key="3">
    <source>
        <dbReference type="EMBL" id="MDO7907771.1"/>
    </source>
</evidence>
<accession>A0ABT9CEX9</accession>